<dbReference type="Gene3D" id="3.30.450.20">
    <property type="entry name" value="PAS domain"/>
    <property type="match status" value="1"/>
</dbReference>
<dbReference type="PROSITE" id="PS50885">
    <property type="entry name" value="HAMP"/>
    <property type="match status" value="1"/>
</dbReference>
<comment type="caution">
    <text evidence="7">The sequence shown here is derived from an EMBL/GenBank/DDBJ whole genome shotgun (WGS) entry which is preliminary data.</text>
</comment>
<evidence type="ECO:0000256" key="4">
    <source>
        <dbReference type="SAM" id="Phobius"/>
    </source>
</evidence>
<evidence type="ECO:0000313" key="7">
    <source>
        <dbReference type="EMBL" id="MCQ8896405.1"/>
    </source>
</evidence>
<reference evidence="7 8" key="1">
    <citation type="submission" date="2022-07" db="EMBL/GenBank/DDBJ databases">
        <authorList>
            <person name="Xamxidin M."/>
            <person name="Wu M."/>
        </authorList>
    </citation>
    <scope>NUCLEOTIDE SEQUENCE [LARGE SCALE GENOMIC DNA]</scope>
    <source>
        <strain evidence="7 8">NBRC 111650</strain>
    </source>
</reference>
<dbReference type="Gene3D" id="1.10.287.950">
    <property type="entry name" value="Methyl-accepting chemotaxis protein"/>
    <property type="match status" value="1"/>
</dbReference>
<keyword evidence="8" id="KW-1185">Reference proteome</keyword>
<dbReference type="SUPFAM" id="SSF58104">
    <property type="entry name" value="Methyl-accepting chemotaxis protein (MCP) signaling domain"/>
    <property type="match status" value="1"/>
</dbReference>
<dbReference type="CDD" id="cd11386">
    <property type="entry name" value="MCP_signal"/>
    <property type="match status" value="1"/>
</dbReference>
<keyword evidence="4" id="KW-1133">Transmembrane helix</keyword>
<comment type="similarity">
    <text evidence="2">Belongs to the methyl-accepting chemotaxis (MCP) protein family.</text>
</comment>
<dbReference type="InterPro" id="IPR003660">
    <property type="entry name" value="HAMP_dom"/>
</dbReference>
<dbReference type="Pfam" id="PF00015">
    <property type="entry name" value="MCPsignal"/>
    <property type="match status" value="1"/>
</dbReference>
<evidence type="ECO:0000256" key="2">
    <source>
        <dbReference type="ARBA" id="ARBA00029447"/>
    </source>
</evidence>
<evidence type="ECO:0000259" key="6">
    <source>
        <dbReference type="PROSITE" id="PS50885"/>
    </source>
</evidence>
<dbReference type="PANTHER" id="PTHR32089:SF112">
    <property type="entry name" value="LYSOZYME-LIKE PROTEIN-RELATED"/>
    <property type="match status" value="1"/>
</dbReference>
<evidence type="ECO:0000256" key="3">
    <source>
        <dbReference type="PROSITE-ProRule" id="PRU00284"/>
    </source>
</evidence>
<dbReference type="Proteomes" id="UP001204142">
    <property type="component" value="Unassembled WGS sequence"/>
</dbReference>
<accession>A0ABT1WFZ5</accession>
<dbReference type="PROSITE" id="PS50111">
    <property type="entry name" value="CHEMOTAXIS_TRANSDUC_2"/>
    <property type="match status" value="1"/>
</dbReference>
<feature type="transmembrane region" description="Helical" evidence="4">
    <location>
        <begin position="12"/>
        <end position="34"/>
    </location>
</feature>
<gene>
    <name evidence="7" type="ORF">NQT62_08175</name>
</gene>
<proteinExistence type="inferred from homology"/>
<dbReference type="SMART" id="SM00304">
    <property type="entry name" value="HAMP"/>
    <property type="match status" value="1"/>
</dbReference>
<protein>
    <submittedName>
        <fullName evidence="7">Methyl-accepting chemotaxis protein</fullName>
    </submittedName>
</protein>
<dbReference type="SMART" id="SM00283">
    <property type="entry name" value="MA"/>
    <property type="match status" value="1"/>
</dbReference>
<evidence type="ECO:0000256" key="1">
    <source>
        <dbReference type="ARBA" id="ARBA00023224"/>
    </source>
</evidence>
<keyword evidence="4" id="KW-0812">Transmembrane</keyword>
<keyword evidence="4" id="KW-0472">Membrane</keyword>
<organism evidence="7 8">
    <name type="scientific">Limnobacter humi</name>
    <dbReference type="NCBI Taxonomy" id="1778671"/>
    <lineage>
        <taxon>Bacteria</taxon>
        <taxon>Pseudomonadati</taxon>
        <taxon>Pseudomonadota</taxon>
        <taxon>Betaproteobacteria</taxon>
        <taxon>Burkholderiales</taxon>
        <taxon>Burkholderiaceae</taxon>
        <taxon>Limnobacter</taxon>
    </lineage>
</organism>
<name>A0ABT1WFZ5_9BURK</name>
<dbReference type="PANTHER" id="PTHR32089">
    <property type="entry name" value="METHYL-ACCEPTING CHEMOTAXIS PROTEIN MCPB"/>
    <property type="match status" value="1"/>
</dbReference>
<dbReference type="CDD" id="cd06225">
    <property type="entry name" value="HAMP"/>
    <property type="match status" value="1"/>
</dbReference>
<sequence length="680" mass="73085">MSILSRSSLTKQISVFSAGVILTTMAVLTTVVTITGHQDAMEGARTDLKQQSQTVQKVLDGYFDAVNTRAERQFRLLEQWLPGDLIEQPQLINTNGRDLPTLMIAGTPVNANTDLLNSFKSLTGDEIAFLSVYNGKVYRASTLLRKDGKAMHGSEISLTDPVGAALSTGKDYSGLTVRGGKYFFSKVKAIRDPQGRVFAGLSIRISLESELGQIRELFGNLHIADTGMVGIVRVGGDDTGGGEWVLHPSLESKTILEMPKDSSWTAGTLDTIKSQPEVGELAVNLQDGSATDTMISTAFSKSWKWLVVVTAPKSEFLASSNHTRNQIILAGILASLVCAGAMFWLLKNRLRPLTDVADALHRLGQGDLSAQVKQVQHDSQNEIDVIGVSLNKTSEQVRNLIRGVETACDEIAQSSEDLVQQARVAKDCSEQQFDASSNMSATVEEMHATVSQVADNAAEAAAASGHVIEETARGRQMVGGTVNDMSTISAQVEQSAAVIQSLGSSSQQILNIVNVIQEIADKTNLLALNAAIEAARAGEQGRGFAVVADEVRKLAEQTSQSTQEISSTVGNIVHQTEEAVEKMAAVRKGVSEGVERAHQAGSALDEIDTLIERSAVRANDIAHSTGEQKIATERFAEAVMKITELAQRNNTASESSEHAARQMTELSQRLKAALQKFRTA</sequence>
<dbReference type="Pfam" id="PF17201">
    <property type="entry name" value="Cache_3-Cache_2"/>
    <property type="match status" value="1"/>
</dbReference>
<evidence type="ECO:0000313" key="8">
    <source>
        <dbReference type="Proteomes" id="UP001204142"/>
    </source>
</evidence>
<dbReference type="InterPro" id="IPR033462">
    <property type="entry name" value="Cache_3-Cache_2"/>
</dbReference>
<dbReference type="EMBL" id="JANIGO010000002">
    <property type="protein sequence ID" value="MCQ8896405.1"/>
    <property type="molecule type" value="Genomic_DNA"/>
</dbReference>
<feature type="domain" description="HAMP" evidence="6">
    <location>
        <begin position="347"/>
        <end position="402"/>
    </location>
</feature>
<dbReference type="InterPro" id="IPR004089">
    <property type="entry name" value="MCPsignal_dom"/>
</dbReference>
<dbReference type="Pfam" id="PF00672">
    <property type="entry name" value="HAMP"/>
    <property type="match status" value="1"/>
</dbReference>
<dbReference type="RefSeq" id="WP_256764175.1">
    <property type="nucleotide sequence ID" value="NZ_JANIGO010000002.1"/>
</dbReference>
<feature type="domain" description="Methyl-accepting transducer" evidence="5">
    <location>
        <begin position="407"/>
        <end position="643"/>
    </location>
</feature>
<evidence type="ECO:0000259" key="5">
    <source>
        <dbReference type="PROSITE" id="PS50111"/>
    </source>
</evidence>
<keyword evidence="1 3" id="KW-0807">Transducer</keyword>